<feature type="non-terminal residue" evidence="2">
    <location>
        <position position="1"/>
    </location>
</feature>
<feature type="domain" description="Chromosomal replication initiator protein DnaA ATPAse" evidence="1">
    <location>
        <begin position="105"/>
        <end position="216"/>
    </location>
</feature>
<dbReference type="AlphaFoldDB" id="X1BFQ3"/>
<reference evidence="2" key="1">
    <citation type="journal article" date="2014" name="Front. Microbiol.">
        <title>High frequency of phylogenetically diverse reductive dehalogenase-homologous genes in deep subseafloor sedimentary metagenomes.</title>
        <authorList>
            <person name="Kawai M."/>
            <person name="Futagami T."/>
            <person name="Toyoda A."/>
            <person name="Takaki Y."/>
            <person name="Nishi S."/>
            <person name="Hori S."/>
            <person name="Arai W."/>
            <person name="Tsubouchi T."/>
            <person name="Morono Y."/>
            <person name="Uchiyama I."/>
            <person name="Ito T."/>
            <person name="Fujiyama A."/>
            <person name="Inagaki F."/>
            <person name="Takami H."/>
        </authorList>
    </citation>
    <scope>NUCLEOTIDE SEQUENCE</scope>
    <source>
        <strain evidence="2">Expedition CK06-06</strain>
    </source>
</reference>
<dbReference type="EMBL" id="BART01019670">
    <property type="protein sequence ID" value="GAG94774.1"/>
    <property type="molecule type" value="Genomic_DNA"/>
</dbReference>
<dbReference type="Gene3D" id="3.40.50.300">
    <property type="entry name" value="P-loop containing nucleotide triphosphate hydrolases"/>
    <property type="match status" value="1"/>
</dbReference>
<gene>
    <name evidence="2" type="ORF">S01H4_36751</name>
</gene>
<name>X1BFQ3_9ZZZZ</name>
<sequence length="228" mass="26442">RKLDVREEYREKIYIWEMKGFDTTSLKLLLDGDIGLLKEEYDNFIKKIERLIDLQKEFGALDTSDFPDEAMKIESMLFSPDHVDEIKEHLTAIENVHRIKESGKSFDTFIIGACNKNAVNIYKEQVLKNLGEKFNPFLIFGDKGTGKTRFLEAVYNDLINRDKSVKFSDLASKERISRLGDTEQYDVLLFDNFHHTFSAQDELRKKIFDSIQNFIKAGKAVICLLLPS</sequence>
<accession>X1BFQ3</accession>
<protein>
    <recommendedName>
        <fullName evidence="1">Chromosomal replication initiator protein DnaA ATPAse domain-containing protein</fullName>
    </recommendedName>
</protein>
<proteinExistence type="predicted"/>
<dbReference type="Pfam" id="PF00308">
    <property type="entry name" value="Bac_DnaA"/>
    <property type="match status" value="1"/>
</dbReference>
<organism evidence="2">
    <name type="scientific">marine sediment metagenome</name>
    <dbReference type="NCBI Taxonomy" id="412755"/>
    <lineage>
        <taxon>unclassified sequences</taxon>
        <taxon>metagenomes</taxon>
        <taxon>ecological metagenomes</taxon>
    </lineage>
</organism>
<comment type="caution">
    <text evidence="2">The sequence shown here is derived from an EMBL/GenBank/DDBJ whole genome shotgun (WGS) entry which is preliminary data.</text>
</comment>
<evidence type="ECO:0000259" key="1">
    <source>
        <dbReference type="Pfam" id="PF00308"/>
    </source>
</evidence>
<dbReference type="InterPro" id="IPR013317">
    <property type="entry name" value="DnaA_dom"/>
</dbReference>
<dbReference type="InterPro" id="IPR027417">
    <property type="entry name" value="P-loop_NTPase"/>
</dbReference>
<evidence type="ECO:0000313" key="2">
    <source>
        <dbReference type="EMBL" id="GAG94774.1"/>
    </source>
</evidence>
<dbReference type="SUPFAM" id="SSF52540">
    <property type="entry name" value="P-loop containing nucleoside triphosphate hydrolases"/>
    <property type="match status" value="1"/>
</dbReference>